<evidence type="ECO:0000313" key="9">
    <source>
        <dbReference type="EMBL" id="MBB5294036.1"/>
    </source>
</evidence>
<proteinExistence type="inferred from homology"/>
<dbReference type="InterPro" id="IPR003760">
    <property type="entry name" value="PnrA-like"/>
</dbReference>
<gene>
    <name evidence="10" type="ORF">FCS05_09265</name>
    <name evidence="9" type="ORF">HNQ10_000850</name>
</gene>
<evidence type="ECO:0000313" key="11">
    <source>
        <dbReference type="Proteomes" id="UP000308000"/>
    </source>
</evidence>
<dbReference type="Pfam" id="PF02608">
    <property type="entry name" value="Bmp"/>
    <property type="match status" value="1"/>
</dbReference>
<comment type="subcellular location">
    <subcellularLocation>
        <location evidence="1">Cell membrane</location>
        <topology evidence="1">Lipid-anchor</topology>
    </subcellularLocation>
</comment>
<comment type="caution">
    <text evidence="10">The sequence shown here is derived from an EMBL/GenBank/DDBJ whole genome shotgun (WGS) entry which is preliminary data.</text>
</comment>
<keyword evidence="3" id="KW-1003">Cell membrane</keyword>
<evidence type="ECO:0000256" key="2">
    <source>
        <dbReference type="ARBA" id="ARBA00008610"/>
    </source>
</evidence>
<dbReference type="InterPro" id="IPR028082">
    <property type="entry name" value="Peripla_BP_I"/>
</dbReference>
<reference evidence="10 11" key="1">
    <citation type="submission" date="2019-04" db="EMBL/GenBank/DDBJ databases">
        <title>Deinococcus metalilatus MA1002 mutant No.5.</title>
        <authorList>
            <person name="Park W."/>
            <person name="Park C."/>
        </authorList>
    </citation>
    <scope>NUCLEOTIDE SEQUENCE [LARGE SCALE GENOMIC DNA]</scope>
    <source>
        <strain evidence="10 11">MA1002-m5</strain>
    </source>
</reference>
<sequence length="374" mass="38992">MRRPMHRTALLPLALAPALLLGTVQASSFTVGLAFDLGGRNDQGFNQAAFEGAKRAIAATGGEVQIFEPQTLEEVGRGIPRLTALGAKVVIGVGASNNAAITEAAAKNPDARFVTVGYLPKGPNTVGLRFREQEGAFLAGYLAGKQSATGRVGFIGAAPVESLARSRVGFETGVKFACPACQIKSVYVSTTNQGFNNPAVARQLAAKLLADGADIIYSAAGASTLGVIEQIKAQPCLKAANLPAGVKFGGDNFKNVPRSAAEQDACAGDSRPTFFIGVDTNKNALGDFDRNPATLNHGLTSMVTRIDNAVYTVIKDVAEGRPWRSGDRSFGLSNGGIALALDQYNKALIPAPLQANLKKIEELIVNGTVKVPAN</sequence>
<dbReference type="AlphaFoldDB" id="A0AAJ5F995"/>
<evidence type="ECO:0000313" key="12">
    <source>
        <dbReference type="Proteomes" id="UP000536909"/>
    </source>
</evidence>
<dbReference type="PANTHER" id="PTHR34296">
    <property type="entry name" value="TRANSCRIPTIONAL ACTIVATOR PROTEIN MED"/>
    <property type="match status" value="1"/>
</dbReference>
<feature type="chain" id="PRO_5042513637" evidence="7">
    <location>
        <begin position="27"/>
        <end position="374"/>
    </location>
</feature>
<keyword evidence="5" id="KW-0472">Membrane</keyword>
<dbReference type="Gene3D" id="3.40.50.2300">
    <property type="match status" value="2"/>
</dbReference>
<dbReference type="GO" id="GO:0005886">
    <property type="term" value="C:plasma membrane"/>
    <property type="evidence" value="ECO:0007669"/>
    <property type="project" value="UniProtKB-SubCell"/>
</dbReference>
<evidence type="ECO:0000256" key="4">
    <source>
        <dbReference type="ARBA" id="ARBA00022729"/>
    </source>
</evidence>
<reference evidence="9 12" key="2">
    <citation type="submission" date="2020-08" db="EMBL/GenBank/DDBJ databases">
        <title>Genomic Encyclopedia of Type Strains, Phase IV (KMG-IV): sequencing the most valuable type-strain genomes for metagenomic binning, comparative biology and taxonomic classification.</title>
        <authorList>
            <person name="Goeker M."/>
        </authorList>
    </citation>
    <scope>NUCLEOTIDE SEQUENCE [LARGE SCALE GENOMIC DNA]</scope>
    <source>
        <strain evidence="9 12">DSM 105434</strain>
    </source>
</reference>
<keyword evidence="4 7" id="KW-0732">Signal</keyword>
<dbReference type="EMBL" id="VBRC01000005">
    <property type="protein sequence ID" value="TLK28092.1"/>
    <property type="molecule type" value="Genomic_DNA"/>
</dbReference>
<dbReference type="Proteomes" id="UP000308000">
    <property type="component" value="Unassembled WGS sequence"/>
</dbReference>
<accession>A0AAJ5F995</accession>
<dbReference type="CDD" id="cd06354">
    <property type="entry name" value="PBP1_PrnA-like"/>
    <property type="match status" value="1"/>
</dbReference>
<keyword evidence="12" id="KW-1185">Reference proteome</keyword>
<feature type="domain" description="ABC transporter substrate-binding protein PnrA-like" evidence="8">
    <location>
        <begin position="34"/>
        <end position="233"/>
    </location>
</feature>
<comment type="similarity">
    <text evidence="2">Belongs to the BMP lipoprotein family.</text>
</comment>
<evidence type="ECO:0000256" key="1">
    <source>
        <dbReference type="ARBA" id="ARBA00004193"/>
    </source>
</evidence>
<dbReference type="EMBL" id="JACHFV010000003">
    <property type="protein sequence ID" value="MBB5294036.1"/>
    <property type="molecule type" value="Genomic_DNA"/>
</dbReference>
<name>A0AAJ5F995_9DEIO</name>
<evidence type="ECO:0000259" key="8">
    <source>
        <dbReference type="Pfam" id="PF02608"/>
    </source>
</evidence>
<dbReference type="Proteomes" id="UP000536909">
    <property type="component" value="Unassembled WGS sequence"/>
</dbReference>
<dbReference type="InterPro" id="IPR050957">
    <property type="entry name" value="BMP_lipoprotein"/>
</dbReference>
<evidence type="ECO:0000256" key="7">
    <source>
        <dbReference type="SAM" id="SignalP"/>
    </source>
</evidence>
<organism evidence="10 11">
    <name type="scientific">Deinococcus metallilatus</name>
    <dbReference type="NCBI Taxonomy" id="1211322"/>
    <lineage>
        <taxon>Bacteria</taxon>
        <taxon>Thermotogati</taxon>
        <taxon>Deinococcota</taxon>
        <taxon>Deinococci</taxon>
        <taxon>Deinococcales</taxon>
        <taxon>Deinococcaceae</taxon>
        <taxon>Deinococcus</taxon>
    </lineage>
</organism>
<evidence type="ECO:0000256" key="6">
    <source>
        <dbReference type="ARBA" id="ARBA00023288"/>
    </source>
</evidence>
<feature type="signal peptide" evidence="7">
    <location>
        <begin position="1"/>
        <end position="26"/>
    </location>
</feature>
<keyword evidence="6" id="KW-0449">Lipoprotein</keyword>
<dbReference type="SUPFAM" id="SSF53822">
    <property type="entry name" value="Periplasmic binding protein-like I"/>
    <property type="match status" value="1"/>
</dbReference>
<evidence type="ECO:0000256" key="3">
    <source>
        <dbReference type="ARBA" id="ARBA00022475"/>
    </source>
</evidence>
<dbReference type="RefSeq" id="WP_129119119.1">
    <property type="nucleotide sequence ID" value="NZ_BSUI01000016.1"/>
</dbReference>
<protein>
    <submittedName>
        <fullName evidence="10">BMP family ABC transporter substrate-binding protein</fullName>
    </submittedName>
    <submittedName>
        <fullName evidence="9">Basic membrane protein A</fullName>
    </submittedName>
</protein>
<evidence type="ECO:0000313" key="10">
    <source>
        <dbReference type="EMBL" id="TLK28092.1"/>
    </source>
</evidence>
<evidence type="ECO:0000256" key="5">
    <source>
        <dbReference type="ARBA" id="ARBA00023136"/>
    </source>
</evidence>
<dbReference type="PANTHER" id="PTHR34296:SF2">
    <property type="entry name" value="ABC TRANSPORTER GUANOSINE-BINDING PROTEIN NUPN"/>
    <property type="match status" value="1"/>
</dbReference>